<feature type="non-terminal residue" evidence="1">
    <location>
        <position position="1"/>
    </location>
</feature>
<name>G4YF07_PHYSP</name>
<dbReference type="AlphaFoldDB" id="G4YF07"/>
<accession>G4YF07</accession>
<evidence type="ECO:0000313" key="2">
    <source>
        <dbReference type="Proteomes" id="UP000002640"/>
    </source>
</evidence>
<dbReference type="KEGG" id="psoj:PHYSODRAFT_473615"/>
<organism evidence="1 2">
    <name type="scientific">Phytophthora sojae (strain P6497)</name>
    <name type="common">Soybean stem and root rot agent</name>
    <name type="synonym">Phytophthora megasperma f. sp. glycines</name>
    <dbReference type="NCBI Taxonomy" id="1094619"/>
    <lineage>
        <taxon>Eukaryota</taxon>
        <taxon>Sar</taxon>
        <taxon>Stramenopiles</taxon>
        <taxon>Oomycota</taxon>
        <taxon>Peronosporomycetes</taxon>
        <taxon>Peronosporales</taxon>
        <taxon>Peronosporaceae</taxon>
        <taxon>Phytophthora</taxon>
    </lineage>
</organism>
<reference evidence="1 2" key="1">
    <citation type="journal article" date="2006" name="Science">
        <title>Phytophthora genome sequences uncover evolutionary origins and mechanisms of pathogenesis.</title>
        <authorList>
            <person name="Tyler B.M."/>
            <person name="Tripathy S."/>
            <person name="Zhang X."/>
            <person name="Dehal P."/>
            <person name="Jiang R.H."/>
            <person name="Aerts A."/>
            <person name="Arredondo F.D."/>
            <person name="Baxter L."/>
            <person name="Bensasson D."/>
            <person name="Beynon J.L."/>
            <person name="Chapman J."/>
            <person name="Damasceno C.M."/>
            <person name="Dorrance A.E."/>
            <person name="Dou D."/>
            <person name="Dickerman A.W."/>
            <person name="Dubchak I.L."/>
            <person name="Garbelotto M."/>
            <person name="Gijzen M."/>
            <person name="Gordon S.G."/>
            <person name="Govers F."/>
            <person name="Grunwald N.J."/>
            <person name="Huang W."/>
            <person name="Ivors K.L."/>
            <person name="Jones R.W."/>
            <person name="Kamoun S."/>
            <person name="Krampis K."/>
            <person name="Lamour K.H."/>
            <person name="Lee M.K."/>
            <person name="McDonald W.H."/>
            <person name="Medina M."/>
            <person name="Meijer H.J."/>
            <person name="Nordberg E.K."/>
            <person name="Maclean D.J."/>
            <person name="Ospina-Giraldo M.D."/>
            <person name="Morris P.F."/>
            <person name="Phuntumart V."/>
            <person name="Putnam N.H."/>
            <person name="Rash S."/>
            <person name="Rose J.K."/>
            <person name="Sakihama Y."/>
            <person name="Salamov A.A."/>
            <person name="Savidor A."/>
            <person name="Scheuring C.F."/>
            <person name="Smith B.M."/>
            <person name="Sobral B.W."/>
            <person name="Terry A."/>
            <person name="Torto-Alalibo T.A."/>
            <person name="Win J."/>
            <person name="Xu Z."/>
            <person name="Zhang H."/>
            <person name="Grigoriev I.V."/>
            <person name="Rokhsar D.S."/>
            <person name="Boore J.L."/>
        </authorList>
    </citation>
    <scope>NUCLEOTIDE SEQUENCE [LARGE SCALE GENOMIC DNA]</scope>
    <source>
        <strain evidence="1 2">P6497</strain>
    </source>
</reference>
<gene>
    <name evidence="1" type="ORF">PHYSODRAFT_473615</name>
</gene>
<proteinExistence type="predicted"/>
<evidence type="ECO:0000313" key="1">
    <source>
        <dbReference type="EMBL" id="EGZ27590.1"/>
    </source>
</evidence>
<dbReference type="RefSeq" id="XP_009514865.1">
    <property type="nucleotide sequence ID" value="XM_009516570.1"/>
</dbReference>
<sequence length="133" mass="15336">VVMWIGPYQIVKADTPSFVVRHFATGAWMEVHGSRLKYYADKDFEVTEEVRKHVATQGIVLAVSELKGHHWCPKKKDYEVLVAWKRLEPIEDSWESVRSLFKDIPVLLRAYVSRAADTGLTKYIERASRFAPS</sequence>
<keyword evidence="2" id="KW-1185">Reference proteome</keyword>
<dbReference type="EMBL" id="JH159151">
    <property type="protein sequence ID" value="EGZ27590.1"/>
    <property type="molecule type" value="Genomic_DNA"/>
</dbReference>
<dbReference type="InParanoid" id="G4YF07"/>
<dbReference type="GeneID" id="20654379"/>
<dbReference type="Gene3D" id="2.40.50.40">
    <property type="match status" value="1"/>
</dbReference>
<dbReference type="SUPFAM" id="SSF54160">
    <property type="entry name" value="Chromo domain-like"/>
    <property type="match status" value="1"/>
</dbReference>
<dbReference type="Proteomes" id="UP000002640">
    <property type="component" value="Unassembled WGS sequence"/>
</dbReference>
<dbReference type="InterPro" id="IPR016197">
    <property type="entry name" value="Chromo-like_dom_sf"/>
</dbReference>
<protein>
    <recommendedName>
        <fullName evidence="3">Chromo domain-containing protein</fullName>
    </recommendedName>
</protein>
<evidence type="ECO:0008006" key="3">
    <source>
        <dbReference type="Google" id="ProtNLM"/>
    </source>
</evidence>